<dbReference type="OrthoDB" id="9805828at2"/>
<dbReference type="Gene3D" id="1.10.760.10">
    <property type="entry name" value="Cytochrome c-like domain"/>
    <property type="match status" value="1"/>
</dbReference>
<gene>
    <name evidence="2" type="ORF">WH95_09360</name>
</gene>
<feature type="signal peptide" evidence="1">
    <location>
        <begin position="1"/>
        <end position="24"/>
    </location>
</feature>
<comment type="caution">
    <text evidence="2">The sequence shown here is derived from an EMBL/GenBank/DDBJ whole genome shotgun (WGS) entry which is preliminary data.</text>
</comment>
<evidence type="ECO:0008006" key="4">
    <source>
        <dbReference type="Google" id="ProtNLM"/>
    </source>
</evidence>
<accession>A0A0M2R6N8</accession>
<feature type="chain" id="PRO_5005640537" description="Quinohemoprotein amine dehydrogenase alpha subunit haem binding domain-containing protein" evidence="1">
    <location>
        <begin position="25"/>
        <end position="114"/>
    </location>
</feature>
<dbReference type="SUPFAM" id="SSF46626">
    <property type="entry name" value="Cytochrome c"/>
    <property type="match status" value="1"/>
</dbReference>
<dbReference type="RefSeq" id="WP_046506220.1">
    <property type="nucleotide sequence ID" value="NZ_LANI01000005.1"/>
</dbReference>
<dbReference type="STRING" id="1549748.WH95_09360"/>
<dbReference type="AlphaFoldDB" id="A0A0M2R6N8"/>
<dbReference type="Proteomes" id="UP000034491">
    <property type="component" value="Unassembled WGS sequence"/>
</dbReference>
<proteinExistence type="predicted"/>
<keyword evidence="3" id="KW-1185">Reference proteome</keyword>
<reference evidence="2 3" key="1">
    <citation type="submission" date="2015-03" db="EMBL/GenBank/DDBJ databases">
        <title>Genome sequence of Kiloniella sp. P1-1, isolated from the gut microflora of Pacific white shrimp, Penaeus vannamei.</title>
        <authorList>
            <person name="Shao Z."/>
            <person name="Wang L."/>
            <person name="Li X."/>
        </authorList>
    </citation>
    <scope>NUCLEOTIDE SEQUENCE [LARGE SCALE GENOMIC DNA]</scope>
    <source>
        <strain evidence="2 3">P1-1</strain>
    </source>
</reference>
<evidence type="ECO:0000256" key="1">
    <source>
        <dbReference type="SAM" id="SignalP"/>
    </source>
</evidence>
<protein>
    <recommendedName>
        <fullName evidence="4">Quinohemoprotein amine dehydrogenase alpha subunit haem binding domain-containing protein</fullName>
    </recommendedName>
</protein>
<name>A0A0M2R6N8_9PROT</name>
<dbReference type="EMBL" id="LANI01000005">
    <property type="protein sequence ID" value="KKJ77336.1"/>
    <property type="molecule type" value="Genomic_DNA"/>
</dbReference>
<organism evidence="2 3">
    <name type="scientific">Kiloniella litopenaei</name>
    <dbReference type="NCBI Taxonomy" id="1549748"/>
    <lineage>
        <taxon>Bacteria</taxon>
        <taxon>Pseudomonadati</taxon>
        <taxon>Pseudomonadota</taxon>
        <taxon>Alphaproteobacteria</taxon>
        <taxon>Rhodospirillales</taxon>
        <taxon>Kiloniellaceae</taxon>
        <taxon>Kiloniella</taxon>
    </lineage>
</organism>
<dbReference type="GO" id="GO:0020037">
    <property type="term" value="F:heme binding"/>
    <property type="evidence" value="ECO:0007669"/>
    <property type="project" value="InterPro"/>
</dbReference>
<evidence type="ECO:0000313" key="2">
    <source>
        <dbReference type="EMBL" id="KKJ77336.1"/>
    </source>
</evidence>
<dbReference type="InterPro" id="IPR036909">
    <property type="entry name" value="Cyt_c-like_dom_sf"/>
</dbReference>
<sequence>MTKTSLHRGAATALLLVSTLFAFSAPSFGQDADEDEFEGLVAGPGQEEVLIYCSACHSTQIVQQQGLSRDEWAETLEWMVEDQGMSEIEEPDLTLILDYLAKNYNVDRPNFPTN</sequence>
<dbReference type="GO" id="GO:0009055">
    <property type="term" value="F:electron transfer activity"/>
    <property type="evidence" value="ECO:0007669"/>
    <property type="project" value="InterPro"/>
</dbReference>
<keyword evidence="1" id="KW-0732">Signal</keyword>
<evidence type="ECO:0000313" key="3">
    <source>
        <dbReference type="Proteomes" id="UP000034491"/>
    </source>
</evidence>